<evidence type="ECO:0000313" key="3">
    <source>
        <dbReference type="Proteomes" id="UP001341840"/>
    </source>
</evidence>
<keyword evidence="1" id="KW-1133">Transmembrane helix</keyword>
<evidence type="ECO:0000313" key="2">
    <source>
        <dbReference type="EMBL" id="MED6189126.1"/>
    </source>
</evidence>
<evidence type="ECO:0000256" key="1">
    <source>
        <dbReference type="SAM" id="Phobius"/>
    </source>
</evidence>
<dbReference type="Proteomes" id="UP001341840">
    <property type="component" value="Unassembled WGS sequence"/>
</dbReference>
<feature type="non-terminal residue" evidence="2">
    <location>
        <position position="217"/>
    </location>
</feature>
<reference evidence="2 3" key="1">
    <citation type="journal article" date="2023" name="Plants (Basel)">
        <title>Bridging the Gap: Combining Genomics and Transcriptomics Approaches to Understand Stylosanthes scabra, an Orphan Legume from the Brazilian Caatinga.</title>
        <authorList>
            <person name="Ferreira-Neto J.R.C."/>
            <person name="da Silva M.D."/>
            <person name="Binneck E."/>
            <person name="de Melo N.F."/>
            <person name="da Silva R.H."/>
            <person name="de Melo A.L.T.M."/>
            <person name="Pandolfi V."/>
            <person name="Bustamante F.O."/>
            <person name="Brasileiro-Vidal A.C."/>
            <person name="Benko-Iseppon A.M."/>
        </authorList>
    </citation>
    <scope>NUCLEOTIDE SEQUENCE [LARGE SCALE GENOMIC DNA]</scope>
    <source>
        <tissue evidence="2">Leaves</tissue>
    </source>
</reference>
<gene>
    <name evidence="2" type="ORF">PIB30_092719</name>
</gene>
<accession>A0ABU6WUL3</accession>
<comment type="caution">
    <text evidence="2">The sequence shown here is derived from an EMBL/GenBank/DDBJ whole genome shotgun (WGS) entry which is preliminary data.</text>
</comment>
<organism evidence="2 3">
    <name type="scientific">Stylosanthes scabra</name>
    <dbReference type="NCBI Taxonomy" id="79078"/>
    <lineage>
        <taxon>Eukaryota</taxon>
        <taxon>Viridiplantae</taxon>
        <taxon>Streptophyta</taxon>
        <taxon>Embryophyta</taxon>
        <taxon>Tracheophyta</taxon>
        <taxon>Spermatophyta</taxon>
        <taxon>Magnoliopsida</taxon>
        <taxon>eudicotyledons</taxon>
        <taxon>Gunneridae</taxon>
        <taxon>Pentapetalae</taxon>
        <taxon>rosids</taxon>
        <taxon>fabids</taxon>
        <taxon>Fabales</taxon>
        <taxon>Fabaceae</taxon>
        <taxon>Papilionoideae</taxon>
        <taxon>50 kb inversion clade</taxon>
        <taxon>dalbergioids sensu lato</taxon>
        <taxon>Dalbergieae</taxon>
        <taxon>Pterocarpus clade</taxon>
        <taxon>Stylosanthes</taxon>
    </lineage>
</organism>
<keyword evidence="1" id="KW-0472">Membrane</keyword>
<keyword evidence="3" id="KW-1185">Reference proteome</keyword>
<name>A0ABU6WUL3_9FABA</name>
<protein>
    <submittedName>
        <fullName evidence="2">Uncharacterized protein</fullName>
    </submittedName>
</protein>
<proteinExistence type="predicted"/>
<feature type="transmembrane region" description="Helical" evidence="1">
    <location>
        <begin position="15"/>
        <end position="36"/>
    </location>
</feature>
<keyword evidence="1" id="KW-0812">Transmembrane</keyword>
<sequence>MANIDPKSHGTTFNMSHALLIYVLMTEGMVSLPRIMRNILLTRPLKHSRHLLPYPVFISRLASECRVPEYPGDEFYTVREVEMYCPYGDWKGERPRIRRGRLYSLEPSLHEVMRRLDRQERLLLRQSRQIANTQLMIRQAFLETNFIGLECNLLMTAARVPSFRASQDSFLSTQTIWLPRYTYIVKSSPTRCNDMFASAFQRERGDKSMEEAKKGHG</sequence>
<dbReference type="EMBL" id="JASCZI010183174">
    <property type="protein sequence ID" value="MED6189126.1"/>
    <property type="molecule type" value="Genomic_DNA"/>
</dbReference>